<keyword evidence="2" id="KW-1185">Reference proteome</keyword>
<name>A0A0C2IKW9_9PEZI</name>
<reference evidence="1 2" key="1">
    <citation type="journal article" date="2014" name="BMC Genomics">
        <title>Comparative genomics of the major fungal agents of human and animal Sporotrichosis: Sporothrix schenckii and Sporothrix brasiliensis.</title>
        <authorList>
            <person name="Teixeira M.M."/>
            <person name="de Almeida L.G."/>
            <person name="Kubitschek-Barreira P."/>
            <person name="Alves F.L."/>
            <person name="Kioshima E.S."/>
            <person name="Abadio A.K."/>
            <person name="Fernandes L."/>
            <person name="Derengowski L.S."/>
            <person name="Ferreira K.S."/>
            <person name="Souza R.C."/>
            <person name="Ruiz J.C."/>
            <person name="de Andrade N.C."/>
            <person name="Paes H.C."/>
            <person name="Nicola A.M."/>
            <person name="Albuquerque P."/>
            <person name="Gerber A.L."/>
            <person name="Martins V.P."/>
            <person name="Peconick L.D."/>
            <person name="Neto A.V."/>
            <person name="Chaucanez C.B."/>
            <person name="Silva P.A."/>
            <person name="Cunha O.L."/>
            <person name="de Oliveira F.F."/>
            <person name="dos Santos T.C."/>
            <person name="Barros A.L."/>
            <person name="Soares M.A."/>
            <person name="de Oliveira L.M."/>
            <person name="Marini M.M."/>
            <person name="Villalobos-Duno H."/>
            <person name="Cunha M.M."/>
            <person name="de Hoog S."/>
            <person name="da Silveira J.F."/>
            <person name="Henrissat B."/>
            <person name="Nino-Vega G.A."/>
            <person name="Cisalpino P.S."/>
            <person name="Mora-Montes H.M."/>
            <person name="Almeida S.R."/>
            <person name="Stajich J.E."/>
            <person name="Lopes-Bezerra L.M."/>
            <person name="Vasconcelos A.T."/>
            <person name="Felipe M.S."/>
        </authorList>
    </citation>
    <scope>NUCLEOTIDE SEQUENCE [LARGE SCALE GENOMIC DNA]</scope>
    <source>
        <strain evidence="1 2">5110</strain>
    </source>
</reference>
<dbReference type="AlphaFoldDB" id="A0A0C2IKW9"/>
<dbReference type="GeneID" id="63682040"/>
<sequence>MATTVGVIVNEHPAPVDEATDMMSQSNKAWTHSYLPIKKLRVHTYMNADMFTVTANFDVFAPENDDDVLRMQQVARRPNVRRYRLYSEEDGISWFHNEVSNVLLPAFHRYPIVTQTSHHPPPHGSERVDFSYIVQGLEFRISKPQDILTNCTVDCWVFPRDNVGGTPIRYAFYRLLVQGFRRVQGMRRFNTPINNTLAESCTFFSGKPHWRQADGTSTSSPFGCTRKVDPVTGGVYWVDQSGEELVDDNGDRLWDTGPFWLV</sequence>
<proteinExistence type="predicted"/>
<dbReference type="Proteomes" id="UP000031575">
    <property type="component" value="Unassembled WGS sequence"/>
</dbReference>
<accession>A0A0C2IKW9</accession>
<dbReference type="HOGENOM" id="CLU_049634_0_0_1"/>
<dbReference type="EMBL" id="AWTV01000009">
    <property type="protein sequence ID" value="KIH89746.1"/>
    <property type="molecule type" value="Genomic_DNA"/>
</dbReference>
<evidence type="ECO:0000313" key="2">
    <source>
        <dbReference type="Proteomes" id="UP000031575"/>
    </source>
</evidence>
<evidence type="ECO:0000313" key="1">
    <source>
        <dbReference type="EMBL" id="KIH89746.1"/>
    </source>
</evidence>
<gene>
    <name evidence="1" type="ORF">SPBR_08993</name>
</gene>
<dbReference type="RefSeq" id="XP_040617756.1">
    <property type="nucleotide sequence ID" value="XM_040767119.1"/>
</dbReference>
<comment type="caution">
    <text evidence="1">The sequence shown here is derived from an EMBL/GenBank/DDBJ whole genome shotgun (WGS) entry which is preliminary data.</text>
</comment>
<protein>
    <submittedName>
        <fullName evidence="1">Uncharacterized protein</fullName>
    </submittedName>
</protein>
<dbReference type="OrthoDB" id="5237031at2759"/>
<dbReference type="VEuPathDB" id="FungiDB:SPBR_08993"/>
<organism evidence="1 2">
    <name type="scientific">Sporothrix brasiliensis 5110</name>
    <dbReference type="NCBI Taxonomy" id="1398154"/>
    <lineage>
        <taxon>Eukaryota</taxon>
        <taxon>Fungi</taxon>
        <taxon>Dikarya</taxon>
        <taxon>Ascomycota</taxon>
        <taxon>Pezizomycotina</taxon>
        <taxon>Sordariomycetes</taxon>
        <taxon>Sordariomycetidae</taxon>
        <taxon>Ophiostomatales</taxon>
        <taxon>Ophiostomataceae</taxon>
        <taxon>Sporothrix</taxon>
    </lineage>
</organism>